<dbReference type="Proteomes" id="UP000821865">
    <property type="component" value="Chromosome 9"/>
</dbReference>
<proteinExistence type="predicted"/>
<dbReference type="EMBL" id="CM023478">
    <property type="protein sequence ID" value="KAH7932682.1"/>
    <property type="molecule type" value="Genomic_DNA"/>
</dbReference>
<name>A0ACB8C1U5_DERSI</name>
<gene>
    <name evidence="1" type="ORF">HPB49_000936</name>
</gene>
<keyword evidence="2" id="KW-1185">Reference proteome</keyword>
<evidence type="ECO:0000313" key="2">
    <source>
        <dbReference type="Proteomes" id="UP000821865"/>
    </source>
</evidence>
<protein>
    <submittedName>
        <fullName evidence="1">Uncharacterized protein</fullName>
    </submittedName>
</protein>
<organism evidence="1 2">
    <name type="scientific">Dermacentor silvarum</name>
    <name type="common">Tick</name>
    <dbReference type="NCBI Taxonomy" id="543639"/>
    <lineage>
        <taxon>Eukaryota</taxon>
        <taxon>Metazoa</taxon>
        <taxon>Ecdysozoa</taxon>
        <taxon>Arthropoda</taxon>
        <taxon>Chelicerata</taxon>
        <taxon>Arachnida</taxon>
        <taxon>Acari</taxon>
        <taxon>Parasitiformes</taxon>
        <taxon>Ixodida</taxon>
        <taxon>Ixodoidea</taxon>
        <taxon>Ixodidae</taxon>
        <taxon>Rhipicephalinae</taxon>
        <taxon>Dermacentor</taxon>
    </lineage>
</organism>
<accession>A0ACB8C1U5</accession>
<evidence type="ECO:0000313" key="1">
    <source>
        <dbReference type="EMBL" id="KAH7932682.1"/>
    </source>
</evidence>
<sequence>MTTQPDALRLTTRSLGIAAVFVLSSVFGGATGDGREGGGPPEARSYLTHDLDLSSTLWQTLSSTSPSGLAVTLRDAPLRPRFSQEQALLELQFTGDTTHGLRLALEGAQRRLRLRSTDVDTRRGIVNGSSSTPPTSSAVDVDGVPREVVLLFSTSEGQRDPMPNTDVHVFLDCQVQEQLSLSLPLKEMARQSTGLRVYRDKRIKVDTVRDVTVDNVLRRASTSCSRREALTTPSATAYNTRSGSSSSSGRMAMTSEGVVHSDEASGDVHFRGDLGRLATRALIDLIDMLSESKKAIEVQTRALLMLTETLSRCSLCQRQGHPEDVVINVGAAPATCASRPCFRGVHCMDMPRGDYRCGPCPSGYTGDGVRCLPVDRCGQEKPCFPGVQCRNTPGGGYHCGPCPEGFHGNGTHCEDVDECDAANPCFQDAACVNESPGFRCGPCPRGFEGGEHRGVGLVFARSSRQQCRDVDECADGRNGGCVPNSRCINTQGSRVCGECAPGLPGQPDGRLPPAAGYLPRRDAVRRQRGLRPAPRRCATPRRGTGVRVPLPRRVGRKRTPLRARQGPRRVARDRPAAAQDNCPGTPNSGQEDADGDGEGDACDGDADNDGVPNNPDNCPLAANPGQEDNDPDGPDHQASI</sequence>
<reference evidence="1" key="1">
    <citation type="submission" date="2020-05" db="EMBL/GenBank/DDBJ databases">
        <title>Large-scale comparative analyses of tick genomes elucidate their genetic diversity and vector capacities.</title>
        <authorList>
            <person name="Jia N."/>
            <person name="Wang J."/>
            <person name="Shi W."/>
            <person name="Du L."/>
            <person name="Sun Y."/>
            <person name="Zhan W."/>
            <person name="Jiang J."/>
            <person name="Wang Q."/>
            <person name="Zhang B."/>
            <person name="Ji P."/>
            <person name="Sakyi L.B."/>
            <person name="Cui X."/>
            <person name="Yuan T."/>
            <person name="Jiang B."/>
            <person name="Yang W."/>
            <person name="Lam T.T.-Y."/>
            <person name="Chang Q."/>
            <person name="Ding S."/>
            <person name="Wang X."/>
            <person name="Zhu J."/>
            <person name="Ruan X."/>
            <person name="Zhao L."/>
            <person name="Wei J."/>
            <person name="Que T."/>
            <person name="Du C."/>
            <person name="Cheng J."/>
            <person name="Dai P."/>
            <person name="Han X."/>
            <person name="Huang E."/>
            <person name="Gao Y."/>
            <person name="Liu J."/>
            <person name="Shao H."/>
            <person name="Ye R."/>
            <person name="Li L."/>
            <person name="Wei W."/>
            <person name="Wang X."/>
            <person name="Wang C."/>
            <person name="Yang T."/>
            <person name="Huo Q."/>
            <person name="Li W."/>
            <person name="Guo W."/>
            <person name="Chen H."/>
            <person name="Zhou L."/>
            <person name="Ni X."/>
            <person name="Tian J."/>
            <person name="Zhou Y."/>
            <person name="Sheng Y."/>
            <person name="Liu T."/>
            <person name="Pan Y."/>
            <person name="Xia L."/>
            <person name="Li J."/>
            <person name="Zhao F."/>
            <person name="Cao W."/>
        </authorList>
    </citation>
    <scope>NUCLEOTIDE SEQUENCE</scope>
    <source>
        <strain evidence="1">Dsil-2018</strain>
    </source>
</reference>
<comment type="caution">
    <text evidence="1">The sequence shown here is derived from an EMBL/GenBank/DDBJ whole genome shotgun (WGS) entry which is preliminary data.</text>
</comment>